<dbReference type="Gene3D" id="1.10.10.10">
    <property type="entry name" value="Winged helix-like DNA-binding domain superfamily/Winged helix DNA-binding domain"/>
    <property type="match status" value="1"/>
</dbReference>
<dbReference type="OrthoDB" id="8587114at2"/>
<dbReference type="Gene3D" id="3.40.190.290">
    <property type="match status" value="1"/>
</dbReference>
<dbReference type="PANTHER" id="PTHR30293:SF0">
    <property type="entry name" value="NITROGEN ASSIMILATION REGULATORY PROTEIN NAC"/>
    <property type="match status" value="1"/>
</dbReference>
<evidence type="ECO:0000256" key="5">
    <source>
        <dbReference type="ARBA" id="ARBA00023163"/>
    </source>
</evidence>
<evidence type="ECO:0000256" key="3">
    <source>
        <dbReference type="ARBA" id="ARBA00023125"/>
    </source>
</evidence>
<dbReference type="InterPro" id="IPR036388">
    <property type="entry name" value="WH-like_DNA-bd_sf"/>
</dbReference>
<evidence type="ECO:0000259" key="6">
    <source>
        <dbReference type="PROSITE" id="PS50931"/>
    </source>
</evidence>
<dbReference type="EMBL" id="FLMQ01000045">
    <property type="protein sequence ID" value="SBP86985.1"/>
    <property type="molecule type" value="Genomic_DNA"/>
</dbReference>
<keyword evidence="8" id="KW-1185">Reference proteome</keyword>
<keyword evidence="2" id="KW-0805">Transcription regulation</keyword>
<dbReference type="AlphaFoldDB" id="A0A238D170"/>
<evidence type="ECO:0000313" key="7">
    <source>
        <dbReference type="EMBL" id="SBP86985.1"/>
    </source>
</evidence>
<dbReference type="GO" id="GO:2000142">
    <property type="term" value="P:regulation of DNA-templated transcription initiation"/>
    <property type="evidence" value="ECO:0007669"/>
    <property type="project" value="TreeGrafter"/>
</dbReference>
<dbReference type="GO" id="GO:0003700">
    <property type="term" value="F:DNA-binding transcription factor activity"/>
    <property type="evidence" value="ECO:0007669"/>
    <property type="project" value="InterPro"/>
</dbReference>
<dbReference type="PROSITE" id="PS50931">
    <property type="entry name" value="HTH_LYSR"/>
    <property type="match status" value="1"/>
</dbReference>
<evidence type="ECO:0000256" key="2">
    <source>
        <dbReference type="ARBA" id="ARBA00023015"/>
    </source>
</evidence>
<evidence type="ECO:0000256" key="4">
    <source>
        <dbReference type="ARBA" id="ARBA00023159"/>
    </source>
</evidence>
<gene>
    <name evidence="7" type="ORF">THIARS_50233</name>
</gene>
<comment type="similarity">
    <text evidence="1">Belongs to the LysR transcriptional regulatory family.</text>
</comment>
<evidence type="ECO:0000256" key="1">
    <source>
        <dbReference type="ARBA" id="ARBA00009437"/>
    </source>
</evidence>
<keyword evidence="3" id="KW-0238">DNA-binding</keyword>
<feature type="domain" description="HTH lysR-type" evidence="6">
    <location>
        <begin position="1"/>
        <end position="58"/>
    </location>
</feature>
<sequence length="313" mass="34302">MNLRQLEYFIRVAELGSLSKAALILNVAQPALSRQIRLLETDLRTSLLQRTGRGVVLTDAGKRLFDHSIGILQLVAQAREGLEATRNEPTGHVVIGLPPSIGRILTLPLVEAFRDSLTKARLTIVEGLSTHITEWISTGRVDVGFVHNPESQLAIETRPVLDEPLCLVSPAKIPLPVGRNGREKTDKTLPFNELPNYPLVIPERTHAIRKLLETQAALAGIKLQIAWEVSSVQSILELVRTGHGYAVLTHSAVLATGNPRDYCAYPLSDPKIISKLSLANSAYKPMTPLVSHMMQLLSTLVIQRVTGDAHINS</sequence>
<keyword evidence="5" id="KW-0804">Transcription</keyword>
<dbReference type="FunFam" id="1.10.10.10:FF:000001">
    <property type="entry name" value="LysR family transcriptional regulator"/>
    <property type="match status" value="1"/>
</dbReference>
<keyword evidence="4" id="KW-0010">Activator</keyword>
<dbReference type="SUPFAM" id="SSF53850">
    <property type="entry name" value="Periplasmic binding protein-like II"/>
    <property type="match status" value="1"/>
</dbReference>
<dbReference type="InterPro" id="IPR036390">
    <property type="entry name" value="WH_DNA-bd_sf"/>
</dbReference>
<dbReference type="PANTHER" id="PTHR30293">
    <property type="entry name" value="TRANSCRIPTIONAL REGULATORY PROTEIN NAC-RELATED"/>
    <property type="match status" value="1"/>
</dbReference>
<protein>
    <submittedName>
        <fullName evidence="7">Transcriptional regulator, LysR family</fullName>
    </submittedName>
</protein>
<dbReference type="Proteomes" id="UP000214566">
    <property type="component" value="Unassembled WGS sequence"/>
</dbReference>
<reference evidence="7 8" key="1">
    <citation type="submission" date="2016-06" db="EMBL/GenBank/DDBJ databases">
        <authorList>
            <person name="Kjaerup R.B."/>
            <person name="Dalgaard T.S."/>
            <person name="Juul-Madsen H.R."/>
        </authorList>
    </citation>
    <scope>NUCLEOTIDE SEQUENCE [LARGE SCALE GENOMIC DNA]</scope>
    <source>
        <strain evidence="7 8">DSM 16361</strain>
    </source>
</reference>
<dbReference type="SUPFAM" id="SSF46785">
    <property type="entry name" value="Winged helix' DNA-binding domain"/>
    <property type="match status" value="1"/>
</dbReference>
<proteinExistence type="inferred from homology"/>
<dbReference type="Pfam" id="PF00126">
    <property type="entry name" value="HTH_1"/>
    <property type="match status" value="1"/>
</dbReference>
<evidence type="ECO:0000313" key="8">
    <source>
        <dbReference type="Proteomes" id="UP000214566"/>
    </source>
</evidence>
<dbReference type="CDD" id="cd08433">
    <property type="entry name" value="PBP2_Nac"/>
    <property type="match status" value="1"/>
</dbReference>
<dbReference type="GO" id="GO:0003677">
    <property type="term" value="F:DNA binding"/>
    <property type="evidence" value="ECO:0007669"/>
    <property type="project" value="UniProtKB-KW"/>
</dbReference>
<dbReference type="Pfam" id="PF03466">
    <property type="entry name" value="LysR_substrate"/>
    <property type="match status" value="1"/>
</dbReference>
<dbReference type="InterPro" id="IPR005119">
    <property type="entry name" value="LysR_subst-bd"/>
</dbReference>
<accession>A0A238D170</accession>
<dbReference type="RefSeq" id="WP_094159387.1">
    <property type="nucleotide sequence ID" value="NZ_LT592170.1"/>
</dbReference>
<organism evidence="7 8">
    <name type="scientific">Thiomonas delicata</name>
    <name type="common">Thiomonas cuprina</name>
    <dbReference type="NCBI Taxonomy" id="364030"/>
    <lineage>
        <taxon>Bacteria</taxon>
        <taxon>Pseudomonadati</taxon>
        <taxon>Pseudomonadota</taxon>
        <taxon>Betaproteobacteria</taxon>
        <taxon>Burkholderiales</taxon>
        <taxon>Thiomonas</taxon>
    </lineage>
</organism>
<dbReference type="InterPro" id="IPR000847">
    <property type="entry name" value="LysR_HTH_N"/>
</dbReference>
<name>A0A238D170_THIDL</name>
<dbReference type="PRINTS" id="PR00039">
    <property type="entry name" value="HTHLYSR"/>
</dbReference>